<reference evidence="2" key="1">
    <citation type="submission" date="2021-03" db="EMBL/GenBank/DDBJ databases">
        <title>Sagittula salina sp. nov. strain M10.9X isolated from the marine waste.</title>
        <authorList>
            <person name="Satari L."/>
            <person name="Molina-Menor E."/>
            <person name="Vidal-Verdu A."/>
            <person name="Pascual J."/>
            <person name="Pereto J."/>
            <person name="Porcar M."/>
        </authorList>
    </citation>
    <scope>NUCLEOTIDE SEQUENCE</scope>
    <source>
        <strain evidence="2">M10.9X</strain>
    </source>
</reference>
<feature type="signal peptide" evidence="1">
    <location>
        <begin position="1"/>
        <end position="31"/>
    </location>
</feature>
<sequence>MAKPLQRLRIPFAIVALLFLASCGDTPGQSAAVGMAAGGAAAMVLEKDMLSGAAIGAGANIAYCSQFPARC</sequence>
<dbReference type="AlphaFoldDB" id="A0A940S212"/>
<evidence type="ECO:0008006" key="4">
    <source>
        <dbReference type="Google" id="ProtNLM"/>
    </source>
</evidence>
<comment type="caution">
    <text evidence="2">The sequence shown here is derived from an EMBL/GenBank/DDBJ whole genome shotgun (WGS) entry which is preliminary data.</text>
</comment>
<name>A0A940S212_9RHOB</name>
<keyword evidence="3" id="KW-1185">Reference proteome</keyword>
<dbReference type="PROSITE" id="PS51257">
    <property type="entry name" value="PROKAR_LIPOPROTEIN"/>
    <property type="match status" value="1"/>
</dbReference>
<dbReference type="Proteomes" id="UP000675940">
    <property type="component" value="Unassembled WGS sequence"/>
</dbReference>
<dbReference type="EMBL" id="JAGISH010000001">
    <property type="protein sequence ID" value="MBP0481130.1"/>
    <property type="molecule type" value="Genomic_DNA"/>
</dbReference>
<dbReference type="RefSeq" id="WP_209358552.1">
    <property type="nucleotide sequence ID" value="NZ_JAGISH010000001.1"/>
</dbReference>
<protein>
    <recommendedName>
        <fullName evidence="4">Lipoprotein</fullName>
    </recommendedName>
</protein>
<feature type="chain" id="PRO_5037314529" description="Lipoprotein" evidence="1">
    <location>
        <begin position="32"/>
        <end position="71"/>
    </location>
</feature>
<proteinExistence type="predicted"/>
<evidence type="ECO:0000256" key="1">
    <source>
        <dbReference type="SAM" id="SignalP"/>
    </source>
</evidence>
<gene>
    <name evidence="2" type="ORF">J5474_01300</name>
</gene>
<keyword evidence="1" id="KW-0732">Signal</keyword>
<evidence type="ECO:0000313" key="3">
    <source>
        <dbReference type="Proteomes" id="UP000675940"/>
    </source>
</evidence>
<accession>A0A940S212</accession>
<organism evidence="2 3">
    <name type="scientific">Sagittula salina</name>
    <dbReference type="NCBI Taxonomy" id="2820268"/>
    <lineage>
        <taxon>Bacteria</taxon>
        <taxon>Pseudomonadati</taxon>
        <taxon>Pseudomonadota</taxon>
        <taxon>Alphaproteobacteria</taxon>
        <taxon>Rhodobacterales</taxon>
        <taxon>Roseobacteraceae</taxon>
        <taxon>Sagittula</taxon>
    </lineage>
</organism>
<evidence type="ECO:0000313" key="2">
    <source>
        <dbReference type="EMBL" id="MBP0481130.1"/>
    </source>
</evidence>